<dbReference type="Proteomes" id="UP001221546">
    <property type="component" value="Chromosome"/>
</dbReference>
<comment type="function">
    <text evidence="1">NodD regulates the expression of the nodABCFE genes which encode other nodulation proteins. NodD is also a negative regulator of its own expression. Binds flavonoids as inducers.</text>
</comment>
<dbReference type="Gene3D" id="1.10.10.10">
    <property type="entry name" value="Winged helix-like DNA-binding domain superfamily/Winged helix DNA-binding domain"/>
    <property type="match status" value="1"/>
</dbReference>
<dbReference type="InterPro" id="IPR005119">
    <property type="entry name" value="LysR_subst-bd"/>
</dbReference>
<evidence type="ECO:0000256" key="1">
    <source>
        <dbReference type="ARBA" id="ARBA00003502"/>
    </source>
</evidence>
<dbReference type="Gene3D" id="3.40.190.290">
    <property type="match status" value="1"/>
</dbReference>
<dbReference type="InterPro" id="IPR050950">
    <property type="entry name" value="HTH-type_LysR_regulators"/>
</dbReference>
<dbReference type="SUPFAM" id="SSF53850">
    <property type="entry name" value="Periplasmic binding protein-like II"/>
    <property type="match status" value="1"/>
</dbReference>
<dbReference type="SUPFAM" id="SSF46785">
    <property type="entry name" value="Winged helix' DNA-binding domain"/>
    <property type="match status" value="1"/>
</dbReference>
<keyword evidence="3" id="KW-0805">Transcription regulation</keyword>
<protein>
    <submittedName>
        <fullName evidence="7">LysR family transcriptional regulator</fullName>
    </submittedName>
</protein>
<evidence type="ECO:0000313" key="7">
    <source>
        <dbReference type="EMBL" id="WFU64978.1"/>
    </source>
</evidence>
<dbReference type="RefSeq" id="WP_141340055.1">
    <property type="nucleotide sequence ID" value="NZ_CP121646.1"/>
</dbReference>
<comment type="similarity">
    <text evidence="2">Belongs to the LysR transcriptional regulatory family.</text>
</comment>
<evidence type="ECO:0000256" key="2">
    <source>
        <dbReference type="ARBA" id="ARBA00009437"/>
    </source>
</evidence>
<keyword evidence="5" id="KW-0804">Transcription</keyword>
<sequence>MSNIAIPLLDKSRLGRVRMSRLAQCVQCIYYPSIHAFGALKMDLRQLRTFVVVAEAGGFAAAQQQLRLSQPAASRQIRALEDELGIPLFDRVGRGIKLTSEGEDLLRRGRRLLQDAESFGERARALRTGKAGALRVGCSTQHMETVLANFLPLFRRKHPSVVIDLIEDGGARVPDRLQRGDVHLAIIPAADDGYHRRLLAPVHMLAAVSPRHGFASRRKLEIAELAEESLLLLRRDFASRGWFDAACNVAHIRPRVILESAAPHTLLALAKGGNDVAIVPSNVQIPSAGVRAFPLIHRGASIGRWTAVAWDPQRFLAPYAKSFIDELVAYCGQHYPGREFAKRVSPLPRPEETKA</sequence>
<evidence type="ECO:0000259" key="6">
    <source>
        <dbReference type="PROSITE" id="PS50931"/>
    </source>
</evidence>
<dbReference type="EMBL" id="CP121646">
    <property type="protein sequence ID" value="WFU64978.1"/>
    <property type="molecule type" value="Genomic_DNA"/>
</dbReference>
<keyword evidence="8" id="KW-1185">Reference proteome</keyword>
<dbReference type="CDD" id="cd05466">
    <property type="entry name" value="PBP2_LTTR_substrate"/>
    <property type="match status" value="1"/>
</dbReference>
<reference evidence="7 8" key="1">
    <citation type="submission" date="2023-04" db="EMBL/GenBank/DDBJ databases">
        <title>Australian commercial rhizobial inoculants.</title>
        <authorList>
            <person name="Kohlmeier M.G."/>
            <person name="O'Hara G.W."/>
            <person name="Colombi E."/>
            <person name="Ramsay J.P."/>
            <person name="Terpolilli J."/>
        </authorList>
    </citation>
    <scope>NUCLEOTIDE SEQUENCE [LARGE SCALE GENOMIC DNA]</scope>
    <source>
        <strain evidence="7 8">CB627</strain>
    </source>
</reference>
<evidence type="ECO:0000313" key="8">
    <source>
        <dbReference type="Proteomes" id="UP001221546"/>
    </source>
</evidence>
<evidence type="ECO:0000256" key="4">
    <source>
        <dbReference type="ARBA" id="ARBA00023125"/>
    </source>
</evidence>
<evidence type="ECO:0000256" key="5">
    <source>
        <dbReference type="ARBA" id="ARBA00023163"/>
    </source>
</evidence>
<accession>A0ABY8JLR3</accession>
<dbReference type="Pfam" id="PF00126">
    <property type="entry name" value="HTH_1"/>
    <property type="match status" value="1"/>
</dbReference>
<evidence type="ECO:0000256" key="3">
    <source>
        <dbReference type="ARBA" id="ARBA00023015"/>
    </source>
</evidence>
<dbReference type="InterPro" id="IPR036388">
    <property type="entry name" value="WH-like_DNA-bd_sf"/>
</dbReference>
<gene>
    <name evidence="7" type="ORF">QA636_05390</name>
</gene>
<dbReference type="PROSITE" id="PS50931">
    <property type="entry name" value="HTH_LYSR"/>
    <property type="match status" value="1"/>
</dbReference>
<name>A0ABY8JLR3_9BRAD</name>
<keyword evidence="4" id="KW-0238">DNA-binding</keyword>
<dbReference type="Pfam" id="PF03466">
    <property type="entry name" value="LysR_substrate"/>
    <property type="match status" value="1"/>
</dbReference>
<dbReference type="PANTHER" id="PTHR30419">
    <property type="entry name" value="HTH-TYPE TRANSCRIPTIONAL REGULATOR YBHD"/>
    <property type="match status" value="1"/>
</dbReference>
<dbReference type="PRINTS" id="PR00039">
    <property type="entry name" value="HTHLYSR"/>
</dbReference>
<organism evidence="7 8">
    <name type="scientific">Bradyrhizobium brasilense</name>
    <dbReference type="NCBI Taxonomy" id="1419277"/>
    <lineage>
        <taxon>Bacteria</taxon>
        <taxon>Pseudomonadati</taxon>
        <taxon>Pseudomonadota</taxon>
        <taxon>Alphaproteobacteria</taxon>
        <taxon>Hyphomicrobiales</taxon>
        <taxon>Nitrobacteraceae</taxon>
        <taxon>Bradyrhizobium</taxon>
    </lineage>
</organism>
<dbReference type="InterPro" id="IPR036390">
    <property type="entry name" value="WH_DNA-bd_sf"/>
</dbReference>
<proteinExistence type="inferred from homology"/>
<dbReference type="InterPro" id="IPR000847">
    <property type="entry name" value="LysR_HTH_N"/>
</dbReference>
<feature type="domain" description="HTH lysR-type" evidence="6">
    <location>
        <begin position="42"/>
        <end position="99"/>
    </location>
</feature>